<evidence type="ECO:0000313" key="3">
    <source>
        <dbReference type="EMBL" id="QTR46032.1"/>
    </source>
</evidence>
<evidence type="ECO:0000259" key="2">
    <source>
        <dbReference type="PROSITE" id="PS50125"/>
    </source>
</evidence>
<proteinExistence type="predicted"/>
<feature type="domain" description="Guanylate cyclase" evidence="2">
    <location>
        <begin position="472"/>
        <end position="605"/>
    </location>
</feature>
<dbReference type="InterPro" id="IPR007890">
    <property type="entry name" value="CHASE2"/>
</dbReference>
<dbReference type="SMART" id="SM01080">
    <property type="entry name" value="CHASE2"/>
    <property type="match status" value="1"/>
</dbReference>
<reference evidence="3 4" key="1">
    <citation type="submission" date="2021-04" db="EMBL/GenBank/DDBJ databases">
        <title>Genomics, taxonomy and metabolism of representatives of sulfur bacteria of the genus Thiothrix: Thiothrix fructosivorans QT, Thiothrix unzii A1T and three new species, Thiothrix subterranea sp. nov., Thiothrix litoralis sp. nov. and 'Candidatus Thiothrix anitrata' sp. nov.</title>
        <authorList>
            <person name="Ravin N.V."/>
            <person name="Smolyakov D."/>
            <person name="Rudenko T.S."/>
            <person name="Mardanov A.V."/>
            <person name="Beletsky A.V."/>
            <person name="Markov N.D."/>
            <person name="Fomenkov A.I."/>
            <person name="Roberts R.J."/>
            <person name="Karnachuk O.V."/>
            <person name="Novikov A."/>
            <person name="Grabovich M.Y."/>
        </authorList>
    </citation>
    <scope>NUCLEOTIDE SEQUENCE [LARGE SCALE GENOMIC DNA]</scope>
    <source>
        <strain evidence="3 4">AS</strain>
    </source>
</reference>
<dbReference type="Pfam" id="PF05226">
    <property type="entry name" value="CHASE2"/>
    <property type="match status" value="1"/>
</dbReference>
<keyword evidence="1" id="KW-1133">Transmembrane helix</keyword>
<dbReference type="InterPro" id="IPR029787">
    <property type="entry name" value="Nucleotide_cyclase"/>
</dbReference>
<feature type="transmembrane region" description="Helical" evidence="1">
    <location>
        <begin position="383"/>
        <end position="402"/>
    </location>
</feature>
<dbReference type="PANTHER" id="PTHR43081">
    <property type="entry name" value="ADENYLATE CYCLASE, TERMINAL-DIFFERENTIATION SPECIFIC-RELATED"/>
    <property type="match status" value="1"/>
</dbReference>
<evidence type="ECO:0000313" key="4">
    <source>
        <dbReference type="Proteomes" id="UP000672039"/>
    </source>
</evidence>
<feature type="transmembrane region" description="Helical" evidence="1">
    <location>
        <begin position="414"/>
        <end position="432"/>
    </location>
</feature>
<dbReference type="Pfam" id="PF00211">
    <property type="entry name" value="Guanylate_cyc"/>
    <property type="match status" value="1"/>
</dbReference>
<keyword evidence="1" id="KW-0812">Transmembrane</keyword>
<dbReference type="Gene3D" id="3.30.70.1230">
    <property type="entry name" value="Nucleotide cyclase"/>
    <property type="match status" value="1"/>
</dbReference>
<dbReference type="Proteomes" id="UP000672039">
    <property type="component" value="Chromosome"/>
</dbReference>
<keyword evidence="4" id="KW-1185">Reference proteome</keyword>
<keyword evidence="1" id="KW-0472">Membrane</keyword>
<evidence type="ECO:0000256" key="1">
    <source>
        <dbReference type="SAM" id="Phobius"/>
    </source>
</evidence>
<organism evidence="3 4">
    <name type="scientific">Thiothrix litoralis</name>
    <dbReference type="NCBI Taxonomy" id="2891210"/>
    <lineage>
        <taxon>Bacteria</taxon>
        <taxon>Pseudomonadati</taxon>
        <taxon>Pseudomonadota</taxon>
        <taxon>Gammaproteobacteria</taxon>
        <taxon>Thiotrichales</taxon>
        <taxon>Thiotrichaceae</taxon>
        <taxon>Thiothrix</taxon>
    </lineage>
</organism>
<dbReference type="EMBL" id="CP072801">
    <property type="protein sequence ID" value="QTR46032.1"/>
    <property type="molecule type" value="Genomic_DNA"/>
</dbReference>
<dbReference type="InterPro" id="IPR001054">
    <property type="entry name" value="A/G_cyclase"/>
</dbReference>
<feature type="transmembrane region" description="Helical" evidence="1">
    <location>
        <begin position="357"/>
        <end position="376"/>
    </location>
</feature>
<accession>A0ABX7WS35</accession>
<sequence length="666" mass="73353">MATDLFPKWLLALVRKSGRLLVLLGIAAVLLLVQQHDPLQVYSSWQNRVWNAYQRWGVAIAEPKAPLVFVVQIDNKSIEFVEKEYGEGWPWSRQRYADLLKILFEDYKVGVVGVDIAMPYSRDKEGNDALLALSQQYPLVLPQAFDFSPLKNALVTGNISAGIAPSEATAAAVLPEANGYAGLNDQLVKTKCIGHVTPVKDPVSGMVTQVPPLIRYAGRLYPILALEMLRCQMDGSYTVAVTPSANGQTLRLGDLMGEGGDVQFLLDKAGLWRVPYRVNREDISAILASDVLQRKVLPGIAKYLPNSMVVLGGNAPMLGDQHPTPLEANAAGMTVHLQMLEWLLSEEAGIPGFSLDVWSWVIGFCGLAGLYFLLVYGVGAGTVVLVPLLLAVGWLGLGFWGWVDKSWFVPMHPAALFLAFLAIQVPLEWWMAQRTSGRLRKLFKDYLPAQLVEHIVTDNRSDLMLPSKRCLTLLFADIANFTQRAERTSPEVLAELTQQLLERLTAVAHQHEGTVDKYMGDAVMVFWNAPFPQADHADRGVAAALGMMAAIEQFNTEGSSLLEGEPIEVRIGVHTGDVVVGDLGTRFRHAYTAIGDAVNVTARLQTLARELHEYLVVSKQTVELLTKQWPLVSRGNIALKGRQETVGVYTLIHDNRSEQDGNTAEE</sequence>
<gene>
    <name evidence="3" type="ORF">J9253_18945</name>
</gene>
<dbReference type="CDD" id="cd07302">
    <property type="entry name" value="CHD"/>
    <property type="match status" value="1"/>
</dbReference>
<dbReference type="PANTHER" id="PTHR43081:SF1">
    <property type="entry name" value="ADENYLATE CYCLASE, TERMINAL-DIFFERENTIATION SPECIFIC"/>
    <property type="match status" value="1"/>
</dbReference>
<dbReference type="PROSITE" id="PS50125">
    <property type="entry name" value="GUANYLATE_CYCLASE_2"/>
    <property type="match status" value="1"/>
</dbReference>
<name>A0ABX7WS35_9GAMM</name>
<protein>
    <submittedName>
        <fullName evidence="3">Adenylate/guanylate cyclase domain-containing protein</fullName>
    </submittedName>
</protein>
<dbReference type="SMART" id="SM00044">
    <property type="entry name" value="CYCc"/>
    <property type="match status" value="1"/>
</dbReference>
<dbReference type="SUPFAM" id="SSF55073">
    <property type="entry name" value="Nucleotide cyclase"/>
    <property type="match status" value="1"/>
</dbReference>
<dbReference type="RefSeq" id="WP_210222402.1">
    <property type="nucleotide sequence ID" value="NZ_CP072801.1"/>
</dbReference>
<dbReference type="InterPro" id="IPR050697">
    <property type="entry name" value="Adenylyl/Guanylyl_Cyclase_3/4"/>
</dbReference>